<proteinExistence type="predicted"/>
<dbReference type="GO" id="GO:0000747">
    <property type="term" value="P:conjugation with cellular fusion"/>
    <property type="evidence" value="ECO:0007669"/>
    <property type="project" value="TreeGrafter"/>
</dbReference>
<organism evidence="2 3">
    <name type="scientific">Trichophyton interdigitale (strain MR816)</name>
    <dbReference type="NCBI Taxonomy" id="1215338"/>
    <lineage>
        <taxon>Eukaryota</taxon>
        <taxon>Fungi</taxon>
        <taxon>Dikarya</taxon>
        <taxon>Ascomycota</taxon>
        <taxon>Pezizomycotina</taxon>
        <taxon>Eurotiomycetes</taxon>
        <taxon>Eurotiomycetidae</taxon>
        <taxon>Onygenales</taxon>
        <taxon>Arthrodermataceae</taxon>
        <taxon>Trichophyton</taxon>
    </lineage>
</organism>
<evidence type="ECO:0000256" key="1">
    <source>
        <dbReference type="SAM" id="Phobius"/>
    </source>
</evidence>
<accession>A0A059J631</accession>
<dbReference type="OMA" id="YFGICVN"/>
<keyword evidence="1" id="KW-0472">Membrane</keyword>
<dbReference type="HOGENOM" id="CLU_068733_0_0_1"/>
<dbReference type="InterPro" id="IPR033481">
    <property type="entry name" value="Dni1/Fig1"/>
</dbReference>
<dbReference type="Pfam" id="PF12351">
    <property type="entry name" value="Fig1"/>
    <property type="match status" value="1"/>
</dbReference>
<feature type="transmembrane region" description="Helical" evidence="1">
    <location>
        <begin position="236"/>
        <end position="262"/>
    </location>
</feature>
<evidence type="ECO:0000313" key="2">
    <source>
        <dbReference type="EMBL" id="KDB22957.1"/>
    </source>
</evidence>
<comment type="caution">
    <text evidence="2">The sequence shown here is derived from an EMBL/GenBank/DDBJ whole genome shotgun (WGS) entry which is preliminary data.</text>
</comment>
<keyword evidence="3" id="KW-1185">Reference proteome</keyword>
<dbReference type="Proteomes" id="UP000024533">
    <property type="component" value="Unassembled WGS sequence"/>
</dbReference>
<evidence type="ECO:0000313" key="3">
    <source>
        <dbReference type="Proteomes" id="UP000024533"/>
    </source>
</evidence>
<dbReference type="EMBL" id="AOKY01000326">
    <property type="protein sequence ID" value="KDB22957.1"/>
    <property type="molecule type" value="Genomic_DNA"/>
</dbReference>
<dbReference type="AlphaFoldDB" id="A0A059J631"/>
<gene>
    <name evidence="2" type="ORF">H109_05147</name>
</gene>
<dbReference type="OrthoDB" id="3550957at2759"/>
<reference evidence="2 3" key="1">
    <citation type="submission" date="2014-02" db="EMBL/GenBank/DDBJ databases">
        <title>The Genome Sequence of Trichophyton interdigitale MR816.</title>
        <authorList>
            <consortium name="The Broad Institute Genomics Platform"/>
            <person name="Cuomo C.A."/>
            <person name="White T.C."/>
            <person name="Graser Y."/>
            <person name="Martinez-Rossi N."/>
            <person name="Heitman J."/>
            <person name="Young S.K."/>
            <person name="Zeng Q."/>
            <person name="Gargeya S."/>
            <person name="Abouelleil A."/>
            <person name="Alvarado L."/>
            <person name="Chapman S.B."/>
            <person name="Gainer-Dewar J."/>
            <person name="Goldberg J."/>
            <person name="Griggs A."/>
            <person name="Gujja S."/>
            <person name="Hansen M."/>
            <person name="Howarth C."/>
            <person name="Imamovic A."/>
            <person name="Larimer J."/>
            <person name="Martinez D."/>
            <person name="Murphy C."/>
            <person name="Pearson M.D."/>
            <person name="Persinoti G."/>
            <person name="Poon T."/>
            <person name="Priest M."/>
            <person name="Roberts A.D."/>
            <person name="Saif S."/>
            <person name="Shea T.D."/>
            <person name="Sykes S.N."/>
            <person name="Wortman J."/>
            <person name="Nusbaum C."/>
            <person name="Birren B."/>
        </authorList>
    </citation>
    <scope>NUCLEOTIDE SEQUENCE [LARGE SCALE GENOMIC DNA]</scope>
    <source>
        <strain evidence="2 3">MR816</strain>
    </source>
</reference>
<feature type="transmembrane region" description="Helical" evidence="1">
    <location>
        <begin position="185"/>
        <end position="206"/>
    </location>
</feature>
<dbReference type="PIRSF" id="PIRSF007138">
    <property type="entry name" value="FIG1"/>
    <property type="match status" value="1"/>
</dbReference>
<evidence type="ECO:0008006" key="4">
    <source>
        <dbReference type="Google" id="ProtNLM"/>
    </source>
</evidence>
<dbReference type="PANTHER" id="PTHR28092:SF1">
    <property type="entry name" value="FACTOR-INDUCED GENE 1 PROTEIN"/>
    <property type="match status" value="1"/>
</dbReference>
<keyword evidence="1" id="KW-1133">Transmembrane helix</keyword>
<name>A0A059J631_TRIIM</name>
<keyword evidence="1" id="KW-0812">Transmembrane</keyword>
<dbReference type="GO" id="GO:0043332">
    <property type="term" value="C:mating projection tip"/>
    <property type="evidence" value="ECO:0007669"/>
    <property type="project" value="TreeGrafter"/>
</dbReference>
<dbReference type="GO" id="GO:0016020">
    <property type="term" value="C:membrane"/>
    <property type="evidence" value="ECO:0007669"/>
    <property type="project" value="InterPro"/>
</dbReference>
<dbReference type="InterPro" id="IPR016509">
    <property type="entry name" value="Fig1"/>
</dbReference>
<dbReference type="STRING" id="1215338.A0A059J631"/>
<dbReference type="PANTHER" id="PTHR28092">
    <property type="entry name" value="FACTOR-INDUCED GENE 1 PROTEIN"/>
    <property type="match status" value="1"/>
</dbReference>
<feature type="transmembrane region" description="Helical" evidence="1">
    <location>
        <begin position="139"/>
        <end position="164"/>
    </location>
</feature>
<sequence length="268" mass="28857">MAEMRFMAGIGRFIPMVGYHHVLMLFVAISILLLSLLLAGCSSSSPQIPSIFLISMFYDKYPPVMSTAQADPGLSSTISNIVGGAHLEVRVGYFGICIQRNGGGFLCNQNATILAESLGVESDPLNLIWVASTFKDAVVFPYLIIVALIFAFLSFLLLATFPGWHEELNNQGSDIEVKPFPSRPVSQVALALIFVASVFILVSVLWQHTASVAASTIAQDLGNGSVKSGVGTSAMLLGWFGFAFFIIVSIGLLCMILSINYFSQLTDD</sequence>
<protein>
    <recommendedName>
        <fullName evidence="4">Membrane fusion mating protein FIG1</fullName>
    </recommendedName>
</protein>